<dbReference type="RefSeq" id="WP_194097403.1">
    <property type="nucleotide sequence ID" value="NZ_JADFTZ010000008.1"/>
</dbReference>
<evidence type="ECO:0008006" key="4">
    <source>
        <dbReference type="Google" id="ProtNLM"/>
    </source>
</evidence>
<keyword evidence="1" id="KW-0812">Transmembrane</keyword>
<feature type="transmembrane region" description="Helical" evidence="1">
    <location>
        <begin position="168"/>
        <end position="185"/>
    </location>
</feature>
<proteinExistence type="predicted"/>
<evidence type="ECO:0000256" key="1">
    <source>
        <dbReference type="SAM" id="Phobius"/>
    </source>
</evidence>
<gene>
    <name evidence="2" type="ORF">IM755_12540</name>
</gene>
<evidence type="ECO:0000313" key="3">
    <source>
        <dbReference type="Proteomes" id="UP000656274"/>
    </source>
</evidence>
<sequence length="197" mass="22325">METTKLALVSKILLFIIAGLFISSLFVPMWQIDLDAPQYPEGLVLKLHANKIGGDVEIINGLNHYIGMATLHTENFIEFKILPYIVGAFSLISIALIFINNRKFVLAFFGTFILFVILAGLDFYRWNYEYGHNLDPNAAIKVPGMAYQPPLIGYKQLLNFGAYSVPDIGGWYLIAAGVMLFYIVFKEFNLFKRKQTI</sequence>
<keyword evidence="1" id="KW-0472">Membrane</keyword>
<reference evidence="2 3" key="1">
    <citation type="submission" date="2020-10" db="EMBL/GenBank/DDBJ databases">
        <title>The genome sequence of Flavobacterium aquaticum 1Y8A.</title>
        <authorList>
            <person name="Liu Y."/>
        </authorList>
    </citation>
    <scope>NUCLEOTIDE SEQUENCE [LARGE SCALE GENOMIC DNA]</scope>
    <source>
        <strain evidence="2 3">1Y8A</strain>
    </source>
</reference>
<dbReference type="EMBL" id="JADFTZ010000008">
    <property type="protein sequence ID" value="MBE9577538.1"/>
    <property type="molecule type" value="Genomic_DNA"/>
</dbReference>
<protein>
    <recommendedName>
        <fullName evidence="4">Copper chaperone NosL</fullName>
    </recommendedName>
</protein>
<evidence type="ECO:0000313" key="2">
    <source>
        <dbReference type="EMBL" id="MBE9577538.1"/>
    </source>
</evidence>
<keyword evidence="1" id="KW-1133">Transmembrane helix</keyword>
<comment type="caution">
    <text evidence="2">The sequence shown here is derived from an EMBL/GenBank/DDBJ whole genome shotgun (WGS) entry which is preliminary data.</text>
</comment>
<accession>A0ABR9WV39</accession>
<name>A0ABR9WV39_9FLAO</name>
<feature type="transmembrane region" description="Helical" evidence="1">
    <location>
        <begin position="12"/>
        <end position="32"/>
    </location>
</feature>
<keyword evidence="3" id="KW-1185">Reference proteome</keyword>
<dbReference type="Proteomes" id="UP000656274">
    <property type="component" value="Unassembled WGS sequence"/>
</dbReference>
<organism evidence="2 3">
    <name type="scientific">Flavobacterium proteolyticum</name>
    <dbReference type="NCBI Taxonomy" id="2911683"/>
    <lineage>
        <taxon>Bacteria</taxon>
        <taxon>Pseudomonadati</taxon>
        <taxon>Bacteroidota</taxon>
        <taxon>Flavobacteriia</taxon>
        <taxon>Flavobacteriales</taxon>
        <taxon>Flavobacteriaceae</taxon>
        <taxon>Flavobacterium</taxon>
    </lineage>
</organism>
<feature type="transmembrane region" description="Helical" evidence="1">
    <location>
        <begin position="81"/>
        <end position="99"/>
    </location>
</feature>
<feature type="transmembrane region" description="Helical" evidence="1">
    <location>
        <begin position="106"/>
        <end position="126"/>
    </location>
</feature>